<feature type="compositionally biased region" description="Acidic residues" evidence="1">
    <location>
        <begin position="306"/>
        <end position="315"/>
    </location>
</feature>
<evidence type="ECO:0000256" key="1">
    <source>
        <dbReference type="SAM" id="MobiDB-lite"/>
    </source>
</evidence>
<feature type="transmembrane region" description="Helical" evidence="2">
    <location>
        <begin position="20"/>
        <end position="40"/>
    </location>
</feature>
<keyword evidence="2" id="KW-1133">Transmembrane helix</keyword>
<keyword evidence="2" id="KW-0472">Membrane</keyword>
<feature type="region of interest" description="Disordered" evidence="1">
    <location>
        <begin position="264"/>
        <end position="315"/>
    </location>
</feature>
<evidence type="ECO:0000256" key="2">
    <source>
        <dbReference type="SAM" id="Phobius"/>
    </source>
</evidence>
<comment type="caution">
    <text evidence="3">The sequence shown here is derived from an EMBL/GenBank/DDBJ whole genome shotgun (WGS) entry which is preliminary data.</text>
</comment>
<dbReference type="Proteomes" id="UP000605970">
    <property type="component" value="Unassembled WGS sequence"/>
</dbReference>
<dbReference type="EMBL" id="JABEBT010000030">
    <property type="protein sequence ID" value="KAF7636426.1"/>
    <property type="molecule type" value="Genomic_DNA"/>
</dbReference>
<reference evidence="3" key="1">
    <citation type="journal article" date="2020" name="Ecol. Evol.">
        <title>Genome structure and content of the rice root-knot nematode (Meloidogyne graminicola).</title>
        <authorList>
            <person name="Phan N.T."/>
            <person name="Danchin E.G.J."/>
            <person name="Klopp C."/>
            <person name="Perfus-Barbeoch L."/>
            <person name="Kozlowski D.K."/>
            <person name="Koutsovoulos G.D."/>
            <person name="Lopez-Roques C."/>
            <person name="Bouchez O."/>
            <person name="Zahm M."/>
            <person name="Besnard G."/>
            <person name="Bellafiore S."/>
        </authorList>
    </citation>
    <scope>NUCLEOTIDE SEQUENCE</scope>
    <source>
        <strain evidence="3">VN-18</strain>
    </source>
</reference>
<feature type="compositionally biased region" description="Basic and acidic residues" evidence="1">
    <location>
        <begin position="290"/>
        <end position="305"/>
    </location>
</feature>
<proteinExistence type="predicted"/>
<evidence type="ECO:0000313" key="3">
    <source>
        <dbReference type="EMBL" id="KAF7636426.1"/>
    </source>
</evidence>
<dbReference type="AlphaFoldDB" id="A0A8S9ZTC2"/>
<feature type="compositionally biased region" description="Basic and acidic residues" evidence="1">
    <location>
        <begin position="64"/>
        <end position="93"/>
    </location>
</feature>
<name>A0A8S9ZTC2_9BILA</name>
<dbReference type="OrthoDB" id="5900131at2759"/>
<evidence type="ECO:0000313" key="4">
    <source>
        <dbReference type="Proteomes" id="UP000605970"/>
    </source>
</evidence>
<feature type="region of interest" description="Disordered" evidence="1">
    <location>
        <begin position="43"/>
        <end position="93"/>
    </location>
</feature>
<keyword evidence="2" id="KW-0812">Transmembrane</keyword>
<sequence length="315" mass="34934">MYRTPILTENAYHQHIQMVHHFLFFLALLVIPFILINCCGSKKKEGNGSKKSSKTSNQSVSKKKSSEKLSLKKKSSSETVEKQRIPSKIENKKQPSVFKSKFDGVKTALKMDPGIKKSSYQVKGLGGMDDTTAKSISKPTTKSSAFSKSDVIEAPSDMKSKVQEKVKGGISQRRFKTVEEKIIATKKFLAYTGRKGPPSGNPMGNLDKQIESEADGHLAITFSPRHIFDTHAYRYSARPPKPGNVARINEAGNLLYLCDDVSKTRSASSSSTSKKKEIEVPKAETNNTAEDAHDIKKDEVDLNDVKDEDEEETTE</sequence>
<keyword evidence="4" id="KW-1185">Reference proteome</keyword>
<protein>
    <submittedName>
        <fullName evidence="3">Uncharacterized protein</fullName>
    </submittedName>
</protein>
<accession>A0A8S9ZTC2</accession>
<gene>
    <name evidence="3" type="ORF">Mgra_00004212</name>
</gene>
<organism evidence="3 4">
    <name type="scientific">Meloidogyne graminicola</name>
    <dbReference type="NCBI Taxonomy" id="189291"/>
    <lineage>
        <taxon>Eukaryota</taxon>
        <taxon>Metazoa</taxon>
        <taxon>Ecdysozoa</taxon>
        <taxon>Nematoda</taxon>
        <taxon>Chromadorea</taxon>
        <taxon>Rhabditida</taxon>
        <taxon>Tylenchina</taxon>
        <taxon>Tylenchomorpha</taxon>
        <taxon>Tylenchoidea</taxon>
        <taxon>Meloidogynidae</taxon>
        <taxon>Meloidogyninae</taxon>
        <taxon>Meloidogyne</taxon>
    </lineage>
</organism>